<reference evidence="7" key="2">
    <citation type="submission" date="2007-04" db="EMBL/GenBank/DDBJ databases">
        <title>Complete genome sequence of the nitrogen-fixing bacterium Azorhizobium caulinodans ORS571.</title>
        <authorList>
            <person name="Lee K.B."/>
            <person name="Backer P.D."/>
            <person name="Aono T."/>
            <person name="Liu C.T."/>
            <person name="Suzuki S."/>
            <person name="Suzuki T."/>
            <person name="Kaneko T."/>
            <person name="Yamada M."/>
            <person name="Tabata S."/>
            <person name="Kupfer D.M."/>
            <person name="Najar F.Z."/>
            <person name="Wiley G.B."/>
            <person name="Roe B."/>
            <person name="Binnewies T."/>
            <person name="Ussery D."/>
            <person name="Vereecke D."/>
            <person name="Gevers D."/>
            <person name="Holsters M."/>
            <person name="Oyaizu H."/>
        </authorList>
    </citation>
    <scope>NUCLEOTIDE SEQUENCE [LARGE SCALE GENOMIC DNA]</scope>
    <source>
        <strain evidence="7">ATCC 43989 / DSM 5975 / JCM 20966 / LMG 6465 / NBRC 14845 / NCIMB 13405 / ORS 571</strain>
    </source>
</reference>
<organism evidence="6 7">
    <name type="scientific">Azorhizobium caulinodans (strain ATCC 43989 / DSM 5975 / JCM 20966 / LMG 6465 / NBRC 14845 / NCIMB 13405 / ORS 571)</name>
    <dbReference type="NCBI Taxonomy" id="438753"/>
    <lineage>
        <taxon>Bacteria</taxon>
        <taxon>Pseudomonadati</taxon>
        <taxon>Pseudomonadota</taxon>
        <taxon>Alphaproteobacteria</taxon>
        <taxon>Hyphomicrobiales</taxon>
        <taxon>Xanthobacteraceae</taxon>
        <taxon>Azorhizobium</taxon>
    </lineage>
</organism>
<keyword evidence="4" id="KW-0067">ATP-binding</keyword>
<keyword evidence="2" id="KW-0813">Transport</keyword>
<dbReference type="Gene3D" id="3.40.50.300">
    <property type="entry name" value="P-loop containing nucleotide triphosphate hydrolases"/>
    <property type="match status" value="1"/>
</dbReference>
<dbReference type="Pfam" id="PF00005">
    <property type="entry name" value="ABC_tran"/>
    <property type="match status" value="1"/>
</dbReference>
<evidence type="ECO:0000313" key="6">
    <source>
        <dbReference type="EMBL" id="BAF86040.1"/>
    </source>
</evidence>
<dbReference type="eggNOG" id="COG1134">
    <property type="taxonomic scope" value="Bacteria"/>
</dbReference>
<accession>A8IG55</accession>
<reference evidence="6 7" key="4">
    <citation type="journal article" date="2009" name="Appl. Environ. Microbiol.">
        <title>Comparative genome-wide transcriptional profiling of Azorhizobium caulinodans ORS571 grown under free-living and symbiotic conditions.</title>
        <authorList>
            <person name="Tsukada S."/>
            <person name="Aono T."/>
            <person name="Akiba N."/>
            <person name="Lee KB."/>
            <person name="Liu CT."/>
            <person name="Toyazaki H."/>
            <person name="Oyaizu H."/>
        </authorList>
    </citation>
    <scope>NUCLEOTIDE SEQUENCE [LARGE SCALE GENOMIC DNA]</scope>
    <source>
        <strain evidence="7">ATCC 43989 / DSM 5975 / JCM 20966 / LMG 6465 / NBRC 14845 / NCIMB 13405 / ORS 571</strain>
    </source>
</reference>
<dbReference type="AlphaFoldDB" id="A8IG55"/>
<protein>
    <submittedName>
        <fullName evidence="6">Putative ABC-2 transporter</fullName>
    </submittedName>
</protein>
<dbReference type="InterPro" id="IPR015860">
    <property type="entry name" value="ABC_transpr_TagH-like"/>
</dbReference>
<dbReference type="KEGG" id="azc:AZC_0042"/>
<dbReference type="STRING" id="438753.AZC_0042"/>
<dbReference type="GO" id="GO:0005524">
    <property type="term" value="F:ATP binding"/>
    <property type="evidence" value="ECO:0007669"/>
    <property type="project" value="UniProtKB-KW"/>
</dbReference>
<dbReference type="CDD" id="cd03220">
    <property type="entry name" value="ABC_KpsT_Wzt"/>
    <property type="match status" value="1"/>
</dbReference>
<dbReference type="PROSITE" id="PS50893">
    <property type="entry name" value="ABC_TRANSPORTER_2"/>
    <property type="match status" value="1"/>
</dbReference>
<gene>
    <name evidence="6" type="primary">wzt</name>
    <name evidence="6" type="ordered locus">AZC_0042</name>
</gene>
<reference evidence="6 7" key="3">
    <citation type="journal article" date="2008" name="BMC Genomics">
        <title>The genome of the versatile nitrogen fixer Azorhizobium caulinodans ORS571.</title>
        <authorList>
            <person name="Lee KB."/>
            <person name="Backer P.D."/>
            <person name="Aono T."/>
            <person name="Liu CT."/>
            <person name="Suzuki S."/>
            <person name="Suzuki T."/>
            <person name="Kaneko T."/>
            <person name="Yamada M."/>
            <person name="Tabata S."/>
            <person name="Kupfer D.M."/>
            <person name="Najar F.Z."/>
            <person name="Wiley G.B."/>
            <person name="Roe B."/>
            <person name="Binnewies T.T."/>
            <person name="Ussery D.W."/>
            <person name="D'Haeze W."/>
            <person name="Herder J.D."/>
            <person name="Gevers D."/>
            <person name="Vereecke D."/>
            <person name="Holsters M."/>
            <person name="Oyaizu H."/>
        </authorList>
    </citation>
    <scope>NUCLEOTIDE SEQUENCE [LARGE SCALE GENOMIC DNA]</scope>
    <source>
        <strain evidence="7">ATCC 43989 / DSM 5975 / JCM 20966 / LMG 6465 / NBRC 14845 / NCIMB 13405 / ORS 571</strain>
    </source>
</reference>
<evidence type="ECO:0000256" key="4">
    <source>
        <dbReference type="ARBA" id="ARBA00022840"/>
    </source>
</evidence>
<proteinExistence type="inferred from homology"/>
<reference evidence="6 7" key="1">
    <citation type="journal article" date="2007" name="Appl. Environ. Microbiol.">
        <title>Rhizobial factors required for stem nodule maturation and maintenance in Sesbania rostrata-Azorhizobium caulinodans ORS571 symbiosis.</title>
        <authorList>
            <person name="Suzuki S."/>
            <person name="Aono T."/>
            <person name="Lee KB."/>
            <person name="Suzuki T."/>
            <person name="Liu CT."/>
            <person name="Miwa H."/>
            <person name="Wakao S."/>
            <person name="Iki T."/>
            <person name="Oyaizu H."/>
        </authorList>
    </citation>
    <scope>NUCLEOTIDE SEQUENCE [LARGE SCALE GENOMIC DNA]</scope>
    <source>
        <strain evidence="7">ATCC 43989 / DSM 5975 / JCM 20966 / LMG 6465 / NBRC 14845 / NCIMB 13405 / ORS 571</strain>
    </source>
</reference>
<evidence type="ECO:0000313" key="7">
    <source>
        <dbReference type="Proteomes" id="UP000000270"/>
    </source>
</evidence>
<comment type="similarity">
    <text evidence="1">Belongs to the ABC transporter superfamily.</text>
</comment>
<evidence type="ECO:0000256" key="1">
    <source>
        <dbReference type="ARBA" id="ARBA00005417"/>
    </source>
</evidence>
<dbReference type="PANTHER" id="PTHR46743:SF2">
    <property type="entry name" value="TEICHOIC ACIDS EXPORT ATP-BINDING PROTEIN TAGH"/>
    <property type="match status" value="1"/>
</dbReference>
<name>A8IG55_AZOC5</name>
<dbReference type="InterPro" id="IPR003593">
    <property type="entry name" value="AAA+_ATPase"/>
</dbReference>
<dbReference type="GO" id="GO:0016887">
    <property type="term" value="F:ATP hydrolysis activity"/>
    <property type="evidence" value="ECO:0007669"/>
    <property type="project" value="InterPro"/>
</dbReference>
<evidence type="ECO:0000259" key="5">
    <source>
        <dbReference type="PROSITE" id="PS50893"/>
    </source>
</evidence>
<reference evidence="6 7" key="5">
    <citation type="journal article" date="2010" name="Appl. Environ. Microbiol.">
        <title>phrR-like gene praR of Azorhizobium caulinodans ORS571 is essential for symbiosis with Sesbania rostrata and is involved in expression of reb genes.</title>
        <authorList>
            <person name="Akiba N."/>
            <person name="Aono T."/>
            <person name="Toyazaki H."/>
            <person name="Sato S."/>
            <person name="Oyaizu H."/>
        </authorList>
    </citation>
    <scope>NUCLEOTIDE SEQUENCE [LARGE SCALE GENOMIC DNA]</scope>
    <source>
        <strain evidence="7">ATCC 43989 / DSM 5975 / JCM 20966 / LMG 6465 / NBRC 14845 / NCIMB 13405 / ORS 571</strain>
    </source>
</reference>
<dbReference type="GO" id="GO:0016020">
    <property type="term" value="C:membrane"/>
    <property type="evidence" value="ECO:0007669"/>
    <property type="project" value="InterPro"/>
</dbReference>
<dbReference type="HOGENOM" id="CLU_000604_1_2_5"/>
<dbReference type="SMART" id="SM00382">
    <property type="entry name" value="AAA"/>
    <property type="match status" value="1"/>
</dbReference>
<keyword evidence="7" id="KW-1185">Reference proteome</keyword>
<reference evidence="6 7" key="6">
    <citation type="journal article" date="2011" name="Appl. Environ. Microbiol.">
        <title>Involvement of the azorhizobial chromosome partition gene (parA) in the onset of bacteroid differentiation during Sesbania rostrata stem nodule development.</title>
        <authorList>
            <person name="Liu CT."/>
            <person name="Lee KB."/>
            <person name="Wang YS."/>
            <person name="Peng MH."/>
            <person name="Lee KT."/>
            <person name="Suzuki S."/>
            <person name="Suzuki T."/>
            <person name="Oyaizu H."/>
        </authorList>
    </citation>
    <scope>NUCLEOTIDE SEQUENCE [LARGE SCALE GENOMIC DNA]</scope>
    <source>
        <strain evidence="7">ATCC 43989 / DSM 5975 / JCM 20966 / LMG 6465 / NBRC 14845 / NCIMB 13405 / ORS 571</strain>
    </source>
</reference>
<evidence type="ECO:0000256" key="3">
    <source>
        <dbReference type="ARBA" id="ARBA00022741"/>
    </source>
</evidence>
<feature type="domain" description="ABC transporter" evidence="5">
    <location>
        <begin position="19"/>
        <end position="232"/>
    </location>
</feature>
<dbReference type="InterPro" id="IPR050683">
    <property type="entry name" value="Bact_Polysacc_Export_ATP-bd"/>
</dbReference>
<dbReference type="Proteomes" id="UP000000270">
    <property type="component" value="Chromosome"/>
</dbReference>
<dbReference type="PANTHER" id="PTHR46743">
    <property type="entry name" value="TEICHOIC ACIDS EXPORT ATP-BINDING PROTEIN TAGH"/>
    <property type="match status" value="1"/>
</dbReference>
<dbReference type="InterPro" id="IPR027417">
    <property type="entry name" value="P-loop_NTPase"/>
</dbReference>
<sequence length="232" mass="25780">MVRGDVPPPPALGGLPDGISLDGIVKEYHTPIGNRRVLDGISFDIARGEKIAILGRNGAGKSTLMKIIGGVEKPTKGKMRFGMSMSWPIAFAGGFDHTMSGLDNIRFISRLYGVPEQEAVARVDQFAELGRLLNLPVKTYSTGMRSRLMFGLSLAVDFDCFLVDEMISVGDQRFQRKCHEEMFVKRAHCSMILVSHDTNIIRNYCKKALVLKNGRGRVFEDLELALRIYDSL</sequence>
<evidence type="ECO:0000256" key="2">
    <source>
        <dbReference type="ARBA" id="ARBA00022448"/>
    </source>
</evidence>
<dbReference type="SUPFAM" id="SSF52540">
    <property type="entry name" value="P-loop containing nucleoside triphosphate hydrolases"/>
    <property type="match status" value="1"/>
</dbReference>
<keyword evidence="3" id="KW-0547">Nucleotide-binding</keyword>
<dbReference type="EMBL" id="AP009384">
    <property type="protein sequence ID" value="BAF86040.1"/>
    <property type="molecule type" value="Genomic_DNA"/>
</dbReference>
<dbReference type="GO" id="GO:0140359">
    <property type="term" value="F:ABC-type transporter activity"/>
    <property type="evidence" value="ECO:0007669"/>
    <property type="project" value="InterPro"/>
</dbReference>
<dbReference type="InterPro" id="IPR003439">
    <property type="entry name" value="ABC_transporter-like_ATP-bd"/>
</dbReference>